<keyword evidence="1" id="KW-0812">Transmembrane</keyword>
<keyword evidence="1" id="KW-0472">Membrane</keyword>
<feature type="transmembrane region" description="Helical" evidence="1">
    <location>
        <begin position="91"/>
        <end position="112"/>
    </location>
</feature>
<proteinExistence type="predicted"/>
<name>A0A8H7D3F5_9AGAR</name>
<feature type="transmembrane region" description="Helical" evidence="1">
    <location>
        <begin position="7"/>
        <end position="29"/>
    </location>
</feature>
<dbReference type="AlphaFoldDB" id="A0A8H7D3F5"/>
<feature type="transmembrane region" description="Helical" evidence="1">
    <location>
        <begin position="226"/>
        <end position="246"/>
    </location>
</feature>
<protein>
    <submittedName>
        <fullName evidence="2">Uncharacterized protein</fullName>
    </submittedName>
</protein>
<feature type="transmembrane region" description="Helical" evidence="1">
    <location>
        <begin position="132"/>
        <end position="151"/>
    </location>
</feature>
<gene>
    <name evidence="2" type="ORF">MVEN_00735100</name>
</gene>
<dbReference type="EMBL" id="JACAZI010000005">
    <property type="protein sequence ID" value="KAF7360070.1"/>
    <property type="molecule type" value="Genomic_DNA"/>
</dbReference>
<keyword evidence="3" id="KW-1185">Reference proteome</keyword>
<reference evidence="2" key="1">
    <citation type="submission" date="2020-05" db="EMBL/GenBank/DDBJ databases">
        <title>Mycena genomes resolve the evolution of fungal bioluminescence.</title>
        <authorList>
            <person name="Tsai I.J."/>
        </authorList>
    </citation>
    <scope>NUCLEOTIDE SEQUENCE</scope>
    <source>
        <strain evidence="2">CCC161011</strain>
    </source>
</reference>
<feature type="transmembrane region" description="Helical" evidence="1">
    <location>
        <begin position="53"/>
        <end position="71"/>
    </location>
</feature>
<comment type="caution">
    <text evidence="2">The sequence shown here is derived from an EMBL/GenBank/DDBJ whole genome shotgun (WGS) entry which is preliminary data.</text>
</comment>
<keyword evidence="1" id="KW-1133">Transmembrane helix</keyword>
<accession>A0A8H7D3F5</accession>
<organism evidence="2 3">
    <name type="scientific">Mycena venus</name>
    <dbReference type="NCBI Taxonomy" id="2733690"/>
    <lineage>
        <taxon>Eukaryota</taxon>
        <taxon>Fungi</taxon>
        <taxon>Dikarya</taxon>
        <taxon>Basidiomycota</taxon>
        <taxon>Agaricomycotina</taxon>
        <taxon>Agaricomycetes</taxon>
        <taxon>Agaricomycetidae</taxon>
        <taxon>Agaricales</taxon>
        <taxon>Marasmiineae</taxon>
        <taxon>Mycenaceae</taxon>
        <taxon>Mycena</taxon>
    </lineage>
</organism>
<dbReference type="Proteomes" id="UP000620124">
    <property type="component" value="Unassembled WGS sequence"/>
</dbReference>
<evidence type="ECO:0000313" key="2">
    <source>
        <dbReference type="EMBL" id="KAF7360070.1"/>
    </source>
</evidence>
<sequence length="247" mass="27178">MVSLSSLYCLVSILCVLQILSSILTMSNFEFGETCKSPFSLQLDLISTQVPSQFFHICYAGYALGAMQYLIPATRRTDHPRSNVNDHISSLASVVLAGFLAYLVASMLIFAPDNVIPPCVANRFMSVQCAPLMLDLTVPVAIVAILLFAVFRIHHLSRAIYGNELIALSPPPPPPTVLVPAWGMGTVAEVAQGGLYRTATQPDEGTTRAFKVIGYRRRLRVESVRLPRFLVHSSLLYTYVVFCIILI</sequence>
<evidence type="ECO:0000313" key="3">
    <source>
        <dbReference type="Proteomes" id="UP000620124"/>
    </source>
</evidence>
<dbReference type="OrthoDB" id="3049726at2759"/>
<evidence type="ECO:0000256" key="1">
    <source>
        <dbReference type="SAM" id="Phobius"/>
    </source>
</evidence>